<protein>
    <recommendedName>
        <fullName evidence="11">Sushi domain-containing protein</fullName>
    </recommendedName>
</protein>
<accession>A0A8C8STL9</accession>
<evidence type="ECO:0000259" key="11">
    <source>
        <dbReference type="PROSITE" id="PS50923"/>
    </source>
</evidence>
<keyword evidence="10" id="KW-0812">Transmembrane</keyword>
<dbReference type="InterPro" id="IPR000436">
    <property type="entry name" value="Sushi_SCR_CCP_dom"/>
</dbReference>
<dbReference type="AlphaFoldDB" id="A0A8C8STL9"/>
<dbReference type="PANTHER" id="PTHR45656:SF3">
    <property type="entry name" value="CUB AND SUSHI DOMAIN-CONTAINING PROTEIN 1"/>
    <property type="match status" value="1"/>
</dbReference>
<feature type="disulfide bond" evidence="9">
    <location>
        <begin position="159"/>
        <end position="186"/>
    </location>
</feature>
<evidence type="ECO:0000256" key="10">
    <source>
        <dbReference type="SAM" id="Phobius"/>
    </source>
</evidence>
<keyword evidence="7 9" id="KW-1015">Disulfide bond</keyword>
<dbReference type="Pfam" id="PF00084">
    <property type="entry name" value="Sushi"/>
    <property type="match status" value="3"/>
</dbReference>
<evidence type="ECO:0000256" key="3">
    <source>
        <dbReference type="ARBA" id="ARBA00022729"/>
    </source>
</evidence>
<proteinExistence type="predicted"/>
<dbReference type="InterPro" id="IPR051277">
    <property type="entry name" value="SEZ6_CSMD_C4BPB_Regulators"/>
</dbReference>
<keyword evidence="4" id="KW-0677">Repeat</keyword>
<organism evidence="12 13">
    <name type="scientific">Pelusios castaneus</name>
    <name type="common">West African mud turtle</name>
    <dbReference type="NCBI Taxonomy" id="367368"/>
    <lineage>
        <taxon>Eukaryota</taxon>
        <taxon>Metazoa</taxon>
        <taxon>Chordata</taxon>
        <taxon>Craniata</taxon>
        <taxon>Vertebrata</taxon>
        <taxon>Euteleostomi</taxon>
        <taxon>Archelosauria</taxon>
        <taxon>Testudinata</taxon>
        <taxon>Testudines</taxon>
        <taxon>Pleurodira</taxon>
        <taxon>Pelomedusidae</taxon>
        <taxon>Pelusios</taxon>
    </lineage>
</organism>
<dbReference type="PROSITE" id="PS50923">
    <property type="entry name" value="SUSHI"/>
    <property type="match status" value="3"/>
</dbReference>
<feature type="domain" description="Sushi" evidence="11">
    <location>
        <begin position="128"/>
        <end position="188"/>
    </location>
</feature>
<evidence type="ECO:0000256" key="4">
    <source>
        <dbReference type="ARBA" id="ARBA00022737"/>
    </source>
</evidence>
<keyword evidence="1" id="KW-0399">Innate immunity</keyword>
<keyword evidence="6" id="KW-0180">Complement pathway</keyword>
<evidence type="ECO:0000256" key="7">
    <source>
        <dbReference type="ARBA" id="ARBA00023157"/>
    </source>
</evidence>
<dbReference type="FunFam" id="2.10.70.10:FF:000070">
    <property type="entry name" value="Complement C3d receptor 2"/>
    <property type="match status" value="1"/>
</dbReference>
<dbReference type="SUPFAM" id="SSF57535">
    <property type="entry name" value="Complement control module/SCR domain"/>
    <property type="match status" value="3"/>
</dbReference>
<keyword evidence="13" id="KW-1185">Reference proteome</keyword>
<dbReference type="Ensembl" id="ENSPCET00000025223.1">
    <property type="protein sequence ID" value="ENSPCEP00000024409.1"/>
    <property type="gene ID" value="ENSPCEG00000018452.1"/>
</dbReference>
<reference evidence="12" key="1">
    <citation type="submission" date="2025-08" db="UniProtKB">
        <authorList>
            <consortium name="Ensembl"/>
        </authorList>
    </citation>
    <scope>IDENTIFICATION</scope>
</reference>
<keyword evidence="3" id="KW-0732">Signal</keyword>
<feature type="disulfide bond" evidence="9">
    <location>
        <begin position="97"/>
        <end position="124"/>
    </location>
</feature>
<sequence>MFPLPSVTRCPPPPAIGHGKPRVQALDEFTSGTSVIYHCEPGYSLLGEASLHCTASGAWSHPLPQCEVTCVSPAVDNGRTNGVQLAYRPRDVVLFECDPGYNLSGSPQAQCQEDGSWDPPIPICERILQCLSPPPIDHGKPSAQALAVFTSGMSVNYSCEIGYWLTGPASVYCTAAGTWSPLPPRCTGSYNFLSEVLGIIGGVLLLLVVIIIIWKIVSKQNTGYYYTHENNKYHEPLTHVTEQKTSFAP</sequence>
<evidence type="ECO:0000313" key="12">
    <source>
        <dbReference type="Ensembl" id="ENSPCEP00000024409.1"/>
    </source>
</evidence>
<keyword evidence="2 9" id="KW-0768">Sushi</keyword>
<evidence type="ECO:0000256" key="8">
    <source>
        <dbReference type="ARBA" id="ARBA00023180"/>
    </source>
</evidence>
<evidence type="ECO:0000313" key="13">
    <source>
        <dbReference type="Proteomes" id="UP000694393"/>
    </source>
</evidence>
<keyword evidence="8" id="KW-0325">Glycoprotein</keyword>
<dbReference type="FunFam" id="2.10.70.10:FF:000014">
    <property type="entry name" value="Membrane cofactor protein"/>
    <property type="match status" value="1"/>
</dbReference>
<feature type="disulfide bond" evidence="9">
    <location>
        <begin position="10"/>
        <end position="53"/>
    </location>
</feature>
<evidence type="ECO:0000256" key="5">
    <source>
        <dbReference type="ARBA" id="ARBA00022859"/>
    </source>
</evidence>
<keyword evidence="5" id="KW-0391">Immunity</keyword>
<feature type="domain" description="Sushi" evidence="11">
    <location>
        <begin position="8"/>
        <end position="68"/>
    </location>
</feature>
<reference evidence="12" key="2">
    <citation type="submission" date="2025-09" db="UniProtKB">
        <authorList>
            <consortium name="Ensembl"/>
        </authorList>
    </citation>
    <scope>IDENTIFICATION</scope>
</reference>
<dbReference type="Proteomes" id="UP000694393">
    <property type="component" value="Unplaced"/>
</dbReference>
<feature type="disulfide bond" evidence="9">
    <location>
        <begin position="39"/>
        <end position="66"/>
    </location>
</feature>
<keyword evidence="10" id="KW-1133">Transmembrane helix</keyword>
<name>A0A8C8STL9_9SAUR</name>
<dbReference type="InterPro" id="IPR035976">
    <property type="entry name" value="Sushi/SCR/CCP_sf"/>
</dbReference>
<evidence type="ECO:0000256" key="2">
    <source>
        <dbReference type="ARBA" id="ARBA00022659"/>
    </source>
</evidence>
<keyword evidence="10" id="KW-0472">Membrane</keyword>
<dbReference type="SMART" id="SM00032">
    <property type="entry name" value="CCP"/>
    <property type="match status" value="3"/>
</dbReference>
<feature type="disulfide bond" evidence="9">
    <location>
        <begin position="130"/>
        <end position="173"/>
    </location>
</feature>
<feature type="transmembrane region" description="Helical" evidence="10">
    <location>
        <begin position="192"/>
        <end position="214"/>
    </location>
</feature>
<dbReference type="Gene3D" id="2.10.70.10">
    <property type="entry name" value="Complement Module, domain 1"/>
    <property type="match status" value="3"/>
</dbReference>
<comment type="caution">
    <text evidence="9">Lacks conserved residue(s) required for the propagation of feature annotation.</text>
</comment>
<dbReference type="PANTHER" id="PTHR45656">
    <property type="entry name" value="PROTEIN CBR-CLEC-78"/>
    <property type="match status" value="1"/>
</dbReference>
<evidence type="ECO:0000256" key="1">
    <source>
        <dbReference type="ARBA" id="ARBA00022588"/>
    </source>
</evidence>
<evidence type="ECO:0000256" key="9">
    <source>
        <dbReference type="PROSITE-ProRule" id="PRU00302"/>
    </source>
</evidence>
<dbReference type="CDD" id="cd00033">
    <property type="entry name" value="CCP"/>
    <property type="match status" value="3"/>
</dbReference>
<dbReference type="GO" id="GO:0045087">
    <property type="term" value="P:innate immune response"/>
    <property type="evidence" value="ECO:0007669"/>
    <property type="project" value="UniProtKB-KW"/>
</dbReference>
<dbReference type="GO" id="GO:0006958">
    <property type="term" value="P:complement activation, classical pathway"/>
    <property type="evidence" value="ECO:0007669"/>
    <property type="project" value="UniProtKB-KW"/>
</dbReference>
<feature type="domain" description="Sushi" evidence="11">
    <location>
        <begin position="69"/>
        <end position="126"/>
    </location>
</feature>
<evidence type="ECO:0000256" key="6">
    <source>
        <dbReference type="ARBA" id="ARBA00022875"/>
    </source>
</evidence>